<reference evidence="1 2" key="1">
    <citation type="journal article" date="2021" name="Sci. Rep.">
        <title>The genome of the diatom Chaetoceros tenuissimus carries an ancient integrated fragment of an extant virus.</title>
        <authorList>
            <person name="Hongo Y."/>
            <person name="Kimura K."/>
            <person name="Takaki Y."/>
            <person name="Yoshida Y."/>
            <person name="Baba S."/>
            <person name="Kobayashi G."/>
            <person name="Nagasaki K."/>
            <person name="Hano T."/>
            <person name="Tomaru Y."/>
        </authorList>
    </citation>
    <scope>NUCLEOTIDE SEQUENCE [LARGE SCALE GENOMIC DNA]</scope>
    <source>
        <strain evidence="1 2">NIES-3715</strain>
    </source>
</reference>
<dbReference type="EMBL" id="BLLK01000056">
    <property type="protein sequence ID" value="GFH56868.1"/>
    <property type="molecule type" value="Genomic_DNA"/>
</dbReference>
<protein>
    <submittedName>
        <fullName evidence="1">Uncharacterized protein</fullName>
    </submittedName>
</protein>
<sequence length="234" mass="25532">MGCATSKATEVQTSRMENRMQNMMGTLMQQAQQMQQESIARQQQMARDDPECKALLDKMYDLQRRSIAAYSTGDQAAISRIQYESMELNKNPKFIQMMMPSASMLNNLGRTARTGNASIFHTMNHPKAKTTGSKYHTTSSYTSSTTHAPSYMSSANYNNDKEYEIPYQNLAYNDTSMFSQMTMDTGMGGGGFDFGTTASSTGDGGVSSGFDFGSSGGCNDNYGSSSCGISSSDF</sequence>
<evidence type="ECO:0000313" key="2">
    <source>
        <dbReference type="Proteomes" id="UP001054902"/>
    </source>
</evidence>
<dbReference type="Proteomes" id="UP001054902">
    <property type="component" value="Unassembled WGS sequence"/>
</dbReference>
<name>A0AAD3HBC5_9STRA</name>
<comment type="caution">
    <text evidence="1">The sequence shown here is derived from an EMBL/GenBank/DDBJ whole genome shotgun (WGS) entry which is preliminary data.</text>
</comment>
<accession>A0AAD3HBC5</accession>
<proteinExistence type="predicted"/>
<organism evidence="1 2">
    <name type="scientific">Chaetoceros tenuissimus</name>
    <dbReference type="NCBI Taxonomy" id="426638"/>
    <lineage>
        <taxon>Eukaryota</taxon>
        <taxon>Sar</taxon>
        <taxon>Stramenopiles</taxon>
        <taxon>Ochrophyta</taxon>
        <taxon>Bacillariophyta</taxon>
        <taxon>Coscinodiscophyceae</taxon>
        <taxon>Chaetocerotophycidae</taxon>
        <taxon>Chaetocerotales</taxon>
        <taxon>Chaetocerotaceae</taxon>
        <taxon>Chaetoceros</taxon>
    </lineage>
</organism>
<dbReference type="AlphaFoldDB" id="A0AAD3HBC5"/>
<gene>
    <name evidence="1" type="ORF">CTEN210_13344</name>
</gene>
<evidence type="ECO:0000313" key="1">
    <source>
        <dbReference type="EMBL" id="GFH56868.1"/>
    </source>
</evidence>
<keyword evidence="2" id="KW-1185">Reference proteome</keyword>